<dbReference type="RefSeq" id="WP_154307766.1">
    <property type="nucleotide sequence ID" value="NZ_WKKI01000018.1"/>
</dbReference>
<evidence type="ECO:0008006" key="4">
    <source>
        <dbReference type="Google" id="ProtNLM"/>
    </source>
</evidence>
<keyword evidence="3" id="KW-1185">Reference proteome</keyword>
<feature type="transmembrane region" description="Helical" evidence="1">
    <location>
        <begin position="216"/>
        <end position="235"/>
    </location>
</feature>
<sequence>MNAKIKSTIAVLISVIFFLNLLGVKGSTMYLSEGELDISLYPQEIVMNAENLKPGDSIIYPIQVKNTGFTDFYYVAEIQFLGGSQDFYEQLNLLIKRGKNTIFKNKASHWHPIKPVPLTRLSSDSLTINTEIPFELGNEYQGASCSFRIIFTANKDVISLTPPADSLVPGGQLPDEPIVEQAPVVQPGKKIEVSERIVTEHNDLNEALPHTSTNSFNIIFAGFIFFIMGMILRYFKNSKGQ</sequence>
<dbReference type="Pfam" id="PF12389">
    <property type="entry name" value="Peptidase_M73"/>
    <property type="match status" value="1"/>
</dbReference>
<keyword evidence="1" id="KW-0812">Transmembrane</keyword>
<evidence type="ECO:0000256" key="1">
    <source>
        <dbReference type="SAM" id="Phobius"/>
    </source>
</evidence>
<dbReference type="Proteomes" id="UP000448867">
    <property type="component" value="Unassembled WGS sequence"/>
</dbReference>
<protein>
    <recommendedName>
        <fullName evidence="4">LPXTG cell wall anchor domain-containing protein</fullName>
    </recommendedName>
</protein>
<gene>
    <name evidence="2" type="ORF">GJU40_10640</name>
</gene>
<comment type="caution">
    <text evidence="2">The sequence shown here is derived from an EMBL/GenBank/DDBJ whole genome shotgun (WGS) entry which is preliminary data.</text>
</comment>
<proteinExistence type="predicted"/>
<name>A0A7X2M0B0_9BACI</name>
<dbReference type="AlphaFoldDB" id="A0A7X2M0B0"/>
<organism evidence="2 3">
    <name type="scientific">Metabacillus lacus</name>
    <dbReference type="NCBI Taxonomy" id="1983721"/>
    <lineage>
        <taxon>Bacteria</taxon>
        <taxon>Bacillati</taxon>
        <taxon>Bacillota</taxon>
        <taxon>Bacilli</taxon>
        <taxon>Bacillales</taxon>
        <taxon>Bacillaceae</taxon>
        <taxon>Metabacillus</taxon>
    </lineage>
</organism>
<evidence type="ECO:0000313" key="3">
    <source>
        <dbReference type="Proteomes" id="UP000448867"/>
    </source>
</evidence>
<reference evidence="2 3" key="1">
    <citation type="submission" date="2019-11" db="EMBL/GenBank/DDBJ databases">
        <title>Bacillus lacus genome.</title>
        <authorList>
            <person name="Allen C.J."/>
            <person name="Newman J.D."/>
        </authorList>
    </citation>
    <scope>NUCLEOTIDE SEQUENCE [LARGE SCALE GENOMIC DNA]</scope>
    <source>
        <strain evidence="2 3">KCTC 33946</strain>
    </source>
</reference>
<accession>A0A7X2M0B0</accession>
<dbReference type="EMBL" id="WKKI01000018">
    <property type="protein sequence ID" value="MRX72604.1"/>
    <property type="molecule type" value="Genomic_DNA"/>
</dbReference>
<keyword evidence="1" id="KW-1133">Transmembrane helix</keyword>
<keyword evidence="1" id="KW-0472">Membrane</keyword>
<evidence type="ECO:0000313" key="2">
    <source>
        <dbReference type="EMBL" id="MRX72604.1"/>
    </source>
</evidence>
<dbReference type="OrthoDB" id="2566057at2"/>
<dbReference type="InterPro" id="IPR022121">
    <property type="entry name" value="Peptidase_M73_camelysin"/>
</dbReference>